<protein>
    <recommendedName>
        <fullName evidence="3">Penicillin-binding protein transpeptidase domain-containing protein</fullName>
    </recommendedName>
</protein>
<gene>
    <name evidence="4" type="ORF">COT23_01185</name>
</gene>
<dbReference type="Pfam" id="PF00905">
    <property type="entry name" value="Transpeptidase"/>
    <property type="match status" value="1"/>
</dbReference>
<evidence type="ECO:0000313" key="5">
    <source>
        <dbReference type="Proteomes" id="UP000228687"/>
    </source>
</evidence>
<dbReference type="InterPro" id="IPR012338">
    <property type="entry name" value="Beta-lactam/transpept-like"/>
</dbReference>
<comment type="subcellular location">
    <subcellularLocation>
        <location evidence="1">Membrane</location>
    </subcellularLocation>
</comment>
<name>A0A2H0YY71_9BACT</name>
<reference evidence="5" key="1">
    <citation type="submission" date="2017-09" db="EMBL/GenBank/DDBJ databases">
        <title>Depth-based differentiation of microbial function through sediment-hosted aquifers and enrichment of novel symbionts in the deep terrestrial subsurface.</title>
        <authorList>
            <person name="Probst A.J."/>
            <person name="Ladd B."/>
            <person name="Jarett J.K."/>
            <person name="Geller-Mcgrath D.E."/>
            <person name="Sieber C.M.K."/>
            <person name="Emerson J.B."/>
            <person name="Anantharaman K."/>
            <person name="Thomas B.C."/>
            <person name="Malmstrom R."/>
            <person name="Stieglmeier M."/>
            <person name="Klingl A."/>
            <person name="Woyke T."/>
            <person name="Ryan C.M."/>
            <person name="Banfield J.F."/>
        </authorList>
    </citation>
    <scope>NUCLEOTIDE SEQUENCE [LARGE SCALE GENOMIC DNA]</scope>
</reference>
<sequence length="579" mass="63039">MRAQFRSRIRLILSLIVCAAFFILLRLYFIQVVQGHEYVQKADRQFASGGNGVFDRGSIYVVRKDGALISAAALSTGFLVAINPQTLTDPEAAYAAIAVVASSTLLSHDAFLAVTTKKNQVYIEVAHRLTDEDGRALAARAISGVHVLHENWRYYPGGSLAAQSIGIVSYGSGDVLAGQTGLEAKYDGTLSRSGDLLYKNFFAELFSNVGNLLVNAKDAREGNIETTIEPEIQTRLENDLAKVNERYSSKESGGIIMDPSTGAIVALASYPFYNENDLQNVDPTLFGNPLVEHVYEFGSIMKPITMTSALDAGVITPETTYTDTGCITVDTKSICNWDSKARGVIPMQQIIVQSLNVGASWIATRLGQDTFREYFTRLFGQKTGIDLPNEGHALLGNLSKPQQVGYDTAAFGQGIAITPIQMIRALGAIANGGMMVQPHLVSAVRLDSGIVRKLDWSKKTPVFSATAARETTQMMTALVDQKLEGGKAMIPTMSVAAKTGTAQLIDGHGGYFSDHFFHSFVGFFPSYNPRFIILLYTNDPQHVEYASETLDTTFLGLVHFLIDYYQIPPDRGFATTTPA</sequence>
<comment type="caution">
    <text evidence="4">The sequence shown here is derived from an EMBL/GenBank/DDBJ whole genome shotgun (WGS) entry which is preliminary data.</text>
</comment>
<proteinExistence type="predicted"/>
<organism evidence="4 5">
    <name type="scientific">Candidatus Kaiserbacteria bacterium CG08_land_8_20_14_0_20_50_21</name>
    <dbReference type="NCBI Taxonomy" id="1974604"/>
    <lineage>
        <taxon>Bacteria</taxon>
        <taxon>Candidatus Kaiseribacteriota</taxon>
    </lineage>
</organism>
<evidence type="ECO:0000313" key="4">
    <source>
        <dbReference type="EMBL" id="PIS43448.1"/>
    </source>
</evidence>
<keyword evidence="2" id="KW-0472">Membrane</keyword>
<dbReference type="InterPro" id="IPR036138">
    <property type="entry name" value="PBP_dimer_sf"/>
</dbReference>
<dbReference type="AlphaFoldDB" id="A0A2H0YY71"/>
<dbReference type="Proteomes" id="UP000228687">
    <property type="component" value="Unassembled WGS sequence"/>
</dbReference>
<accession>A0A2H0YY71</accession>
<dbReference type="Gene3D" id="3.30.450.330">
    <property type="match status" value="1"/>
</dbReference>
<dbReference type="InterPro" id="IPR050515">
    <property type="entry name" value="Beta-lactam/transpept"/>
</dbReference>
<dbReference type="Gene3D" id="3.40.710.10">
    <property type="entry name" value="DD-peptidase/beta-lactamase superfamily"/>
    <property type="match status" value="1"/>
</dbReference>
<dbReference type="GO" id="GO:0008658">
    <property type="term" value="F:penicillin binding"/>
    <property type="evidence" value="ECO:0007669"/>
    <property type="project" value="InterPro"/>
</dbReference>
<dbReference type="InterPro" id="IPR001460">
    <property type="entry name" value="PCN-bd_Tpept"/>
</dbReference>
<evidence type="ECO:0000256" key="1">
    <source>
        <dbReference type="ARBA" id="ARBA00004370"/>
    </source>
</evidence>
<dbReference type="GO" id="GO:0005886">
    <property type="term" value="C:plasma membrane"/>
    <property type="evidence" value="ECO:0007669"/>
    <property type="project" value="TreeGrafter"/>
</dbReference>
<dbReference type="SUPFAM" id="SSF56601">
    <property type="entry name" value="beta-lactamase/transpeptidase-like"/>
    <property type="match status" value="1"/>
</dbReference>
<dbReference type="Gene3D" id="3.90.1310.10">
    <property type="entry name" value="Penicillin-binding protein 2a (Domain 2)"/>
    <property type="match status" value="1"/>
</dbReference>
<dbReference type="PANTHER" id="PTHR30627">
    <property type="entry name" value="PEPTIDOGLYCAN D,D-TRANSPEPTIDASE"/>
    <property type="match status" value="1"/>
</dbReference>
<evidence type="ECO:0000259" key="3">
    <source>
        <dbReference type="Pfam" id="PF00905"/>
    </source>
</evidence>
<dbReference type="GO" id="GO:0071555">
    <property type="term" value="P:cell wall organization"/>
    <property type="evidence" value="ECO:0007669"/>
    <property type="project" value="TreeGrafter"/>
</dbReference>
<dbReference type="PANTHER" id="PTHR30627:SF1">
    <property type="entry name" value="PEPTIDOGLYCAN D,D-TRANSPEPTIDASE FTSI"/>
    <property type="match status" value="1"/>
</dbReference>
<feature type="domain" description="Penicillin-binding protein transpeptidase" evidence="3">
    <location>
        <begin position="255"/>
        <end position="547"/>
    </location>
</feature>
<evidence type="ECO:0000256" key="2">
    <source>
        <dbReference type="ARBA" id="ARBA00023136"/>
    </source>
</evidence>
<dbReference type="SUPFAM" id="SSF56519">
    <property type="entry name" value="Penicillin binding protein dimerisation domain"/>
    <property type="match status" value="1"/>
</dbReference>
<dbReference type="EMBL" id="PEXT01000024">
    <property type="protein sequence ID" value="PIS43448.1"/>
    <property type="molecule type" value="Genomic_DNA"/>
</dbReference>